<dbReference type="PANTHER" id="PTHR10741">
    <property type="entry name" value="TRANSLIN AND TRANSLIN ASSOCIATED PROTEIN X"/>
    <property type="match status" value="1"/>
</dbReference>
<dbReference type="EMBL" id="PEXW01000062">
    <property type="protein sequence ID" value="PIS40541.1"/>
    <property type="molecule type" value="Genomic_DNA"/>
</dbReference>
<dbReference type="SUPFAM" id="SSF74784">
    <property type="entry name" value="Translin"/>
    <property type="match status" value="1"/>
</dbReference>
<proteinExistence type="predicted"/>
<comment type="caution">
    <text evidence="1">The sequence shown here is derived from an EMBL/GenBank/DDBJ whole genome shotgun (WGS) entry which is preliminary data.</text>
</comment>
<organism evidence="1 2">
    <name type="scientific">Candidatus Kerfeldbacteria bacterium CG08_land_8_20_14_0_20_43_14</name>
    <dbReference type="NCBI Taxonomy" id="2014246"/>
    <lineage>
        <taxon>Bacteria</taxon>
        <taxon>Candidatus Kerfeldiibacteriota</taxon>
    </lineage>
</organism>
<dbReference type="AlphaFoldDB" id="A0A2H0YPV8"/>
<sequence length="190" mass="21645">MSLFKSLKKCLQKQKAFREKVIVESRKALQNSKLAIFALHRNEEKQAKKLLAEAEDILKEVLKEIQGEPKFLNDGNILAALEEFGEAWLVLEFNKSGELKFPKHPELPPDQKVGALTDFTGEMVRAAVLQATNRNYKAVDAIYEVVESVVHNLADADLTGQGRQKFDDAKRNLKRLEEIRYDLSLRIPRA</sequence>
<name>A0A2H0YPV8_9BACT</name>
<reference evidence="2" key="1">
    <citation type="submission" date="2017-09" db="EMBL/GenBank/DDBJ databases">
        <title>Depth-based differentiation of microbial function through sediment-hosted aquifers and enrichment of novel symbionts in the deep terrestrial subsurface.</title>
        <authorList>
            <person name="Probst A.J."/>
            <person name="Ladd B."/>
            <person name="Jarett J.K."/>
            <person name="Geller-Mcgrath D.E."/>
            <person name="Sieber C.M.K."/>
            <person name="Emerson J.B."/>
            <person name="Anantharaman K."/>
            <person name="Thomas B.C."/>
            <person name="Malmstrom R."/>
            <person name="Stieglmeier M."/>
            <person name="Klingl A."/>
            <person name="Woyke T."/>
            <person name="Ryan C.M."/>
            <person name="Banfield J.F."/>
        </authorList>
    </citation>
    <scope>NUCLEOTIDE SEQUENCE [LARGE SCALE GENOMIC DNA]</scope>
</reference>
<dbReference type="Proteomes" id="UP000236845">
    <property type="component" value="Unassembled WGS sequence"/>
</dbReference>
<accession>A0A2H0YPV8</accession>
<dbReference type="Gene3D" id="1.20.58.2140">
    <property type="match status" value="1"/>
</dbReference>
<evidence type="ECO:0000313" key="1">
    <source>
        <dbReference type="EMBL" id="PIS40541.1"/>
    </source>
</evidence>
<evidence type="ECO:0008006" key="3">
    <source>
        <dbReference type="Google" id="ProtNLM"/>
    </source>
</evidence>
<evidence type="ECO:0000313" key="2">
    <source>
        <dbReference type="Proteomes" id="UP000236845"/>
    </source>
</evidence>
<dbReference type="InterPro" id="IPR002848">
    <property type="entry name" value="Translin_fam"/>
</dbReference>
<dbReference type="Pfam" id="PF01997">
    <property type="entry name" value="Translin"/>
    <property type="match status" value="1"/>
</dbReference>
<gene>
    <name evidence="1" type="ORF">COT26_02730</name>
</gene>
<dbReference type="GO" id="GO:0043565">
    <property type="term" value="F:sequence-specific DNA binding"/>
    <property type="evidence" value="ECO:0007669"/>
    <property type="project" value="InterPro"/>
</dbReference>
<protein>
    <recommendedName>
        <fullName evidence="3">Haloacid dehalogenase</fullName>
    </recommendedName>
</protein>
<dbReference type="CDD" id="cd14820">
    <property type="entry name" value="TRAX"/>
    <property type="match status" value="1"/>
</dbReference>
<dbReference type="InterPro" id="IPR036081">
    <property type="entry name" value="Translin_sf"/>
</dbReference>